<evidence type="ECO:0000313" key="17">
    <source>
        <dbReference type="Proteomes" id="UP000829720"/>
    </source>
</evidence>
<evidence type="ECO:0000256" key="3">
    <source>
        <dbReference type="ARBA" id="ARBA00022692"/>
    </source>
</evidence>
<evidence type="ECO:0000256" key="5">
    <source>
        <dbReference type="ARBA" id="ARBA00022989"/>
    </source>
</evidence>
<dbReference type="InterPro" id="IPR000337">
    <property type="entry name" value="GPCR_3"/>
</dbReference>
<keyword evidence="8" id="KW-0675">Receptor</keyword>
<feature type="transmembrane region" description="Helical" evidence="13">
    <location>
        <begin position="735"/>
        <end position="759"/>
    </location>
</feature>
<dbReference type="EMBL" id="JAERUA010000014">
    <property type="protein sequence ID" value="KAI1890496.1"/>
    <property type="molecule type" value="Genomic_DNA"/>
</dbReference>
<dbReference type="Proteomes" id="UP000829720">
    <property type="component" value="Unassembled WGS sequence"/>
</dbReference>
<comment type="subcellular location">
    <subcellularLocation>
        <location evidence="1">Cell membrane</location>
        <topology evidence="1">Multi-pass membrane protein</topology>
    </subcellularLocation>
</comment>
<dbReference type="GO" id="GO:0005886">
    <property type="term" value="C:plasma membrane"/>
    <property type="evidence" value="ECO:0007669"/>
    <property type="project" value="UniProtKB-SubCell"/>
</dbReference>
<feature type="domain" description="G-protein coupled receptors family 3 profile" evidence="15">
    <location>
        <begin position="575"/>
        <end position="833"/>
    </location>
</feature>
<gene>
    <name evidence="16" type="ORF">AGOR_G00154300</name>
</gene>
<keyword evidence="4 14" id="KW-0732">Signal</keyword>
<reference evidence="16" key="1">
    <citation type="submission" date="2021-01" db="EMBL/GenBank/DDBJ databases">
        <authorList>
            <person name="Zahm M."/>
            <person name="Roques C."/>
            <person name="Cabau C."/>
            <person name="Klopp C."/>
            <person name="Donnadieu C."/>
            <person name="Jouanno E."/>
            <person name="Lampietro C."/>
            <person name="Louis A."/>
            <person name="Herpin A."/>
            <person name="Echchiki A."/>
            <person name="Berthelot C."/>
            <person name="Parey E."/>
            <person name="Roest-Crollius H."/>
            <person name="Braasch I."/>
            <person name="Postlethwait J."/>
            <person name="Bobe J."/>
            <person name="Montfort J."/>
            <person name="Bouchez O."/>
            <person name="Begum T."/>
            <person name="Mejri S."/>
            <person name="Adams A."/>
            <person name="Chen W.-J."/>
            <person name="Guiguen Y."/>
        </authorList>
    </citation>
    <scope>NUCLEOTIDE SEQUENCE</scope>
    <source>
        <tissue evidence="16">Blood</tissue>
    </source>
</reference>
<evidence type="ECO:0000256" key="10">
    <source>
        <dbReference type="ARBA" id="ARBA00023224"/>
    </source>
</evidence>
<dbReference type="PROSITE" id="PS50259">
    <property type="entry name" value="G_PROTEIN_RECEP_F3_4"/>
    <property type="match status" value="1"/>
</dbReference>
<feature type="chain" id="PRO_5035841008" description="Taste receptor type 1 member 3" evidence="14">
    <location>
        <begin position="21"/>
        <end position="854"/>
    </location>
</feature>
<feature type="transmembrane region" description="Helical" evidence="13">
    <location>
        <begin position="648"/>
        <end position="668"/>
    </location>
</feature>
<dbReference type="CDD" id="cd15290">
    <property type="entry name" value="7tmC_TAS1R3"/>
    <property type="match status" value="1"/>
</dbReference>
<evidence type="ECO:0000256" key="9">
    <source>
        <dbReference type="ARBA" id="ARBA00023180"/>
    </source>
</evidence>
<dbReference type="GO" id="GO:0050917">
    <property type="term" value="P:sensory perception of umami taste"/>
    <property type="evidence" value="ECO:0007669"/>
    <property type="project" value="TreeGrafter"/>
</dbReference>
<comment type="similarity">
    <text evidence="11">Belongs to the G-protein coupled receptor 3 family. TAS1R subfamily.</text>
</comment>
<evidence type="ECO:0000256" key="14">
    <source>
        <dbReference type="SAM" id="SignalP"/>
    </source>
</evidence>
<dbReference type="OrthoDB" id="5984008at2759"/>
<dbReference type="GO" id="GO:0004930">
    <property type="term" value="F:G protein-coupled receptor activity"/>
    <property type="evidence" value="ECO:0007669"/>
    <property type="project" value="UniProtKB-KW"/>
</dbReference>
<dbReference type="FunFam" id="2.10.50.30:FF:000004">
    <property type="entry name" value="Taste receptor type 1 member 3-like protein"/>
    <property type="match status" value="1"/>
</dbReference>
<dbReference type="Pfam" id="PF00003">
    <property type="entry name" value="7tm_3"/>
    <property type="match status" value="1"/>
</dbReference>
<dbReference type="SUPFAM" id="SSF53822">
    <property type="entry name" value="Periplasmic binding protein-like I"/>
    <property type="match status" value="1"/>
</dbReference>
<evidence type="ECO:0000256" key="1">
    <source>
        <dbReference type="ARBA" id="ARBA00004651"/>
    </source>
</evidence>
<dbReference type="PANTHER" id="PTHR24061:SF435">
    <property type="entry name" value="TASTE RECEPTOR TYPE 1 MEMBER 3"/>
    <property type="match status" value="1"/>
</dbReference>
<evidence type="ECO:0000256" key="13">
    <source>
        <dbReference type="SAM" id="Phobius"/>
    </source>
</evidence>
<keyword evidence="9" id="KW-0325">Glycoprotein</keyword>
<proteinExistence type="inferred from homology"/>
<dbReference type="Gene3D" id="3.40.50.2300">
    <property type="match status" value="2"/>
</dbReference>
<feature type="signal peptide" evidence="14">
    <location>
        <begin position="1"/>
        <end position="20"/>
    </location>
</feature>
<comment type="caution">
    <text evidence="16">The sequence shown here is derived from an EMBL/GenBank/DDBJ whole genome shotgun (WGS) entry which is preliminary data.</text>
</comment>
<accession>A0A8T3D2D8</accession>
<dbReference type="GO" id="GO:0050916">
    <property type="term" value="P:sensory perception of sweet taste"/>
    <property type="evidence" value="ECO:0007669"/>
    <property type="project" value="TreeGrafter"/>
</dbReference>
<evidence type="ECO:0000256" key="6">
    <source>
        <dbReference type="ARBA" id="ARBA00023040"/>
    </source>
</evidence>
<dbReference type="PANTHER" id="PTHR24061">
    <property type="entry name" value="CALCIUM-SENSING RECEPTOR-RELATED"/>
    <property type="match status" value="1"/>
</dbReference>
<dbReference type="FunFam" id="3.40.50.2300:FF:000016">
    <property type="entry name" value="Taste 1 receptor member 2"/>
    <property type="match status" value="1"/>
</dbReference>
<evidence type="ECO:0000259" key="15">
    <source>
        <dbReference type="PROSITE" id="PS50259"/>
    </source>
</evidence>
<keyword evidence="5 13" id="KW-1133">Transmembrane helix</keyword>
<feature type="transmembrane region" description="Helical" evidence="13">
    <location>
        <begin position="577"/>
        <end position="598"/>
    </location>
</feature>
<dbReference type="PRINTS" id="PR00248">
    <property type="entry name" value="GPCRMGR"/>
</dbReference>
<name>A0A8T3D2D8_9TELE</name>
<dbReference type="InterPro" id="IPR001828">
    <property type="entry name" value="ANF_lig-bd_rcpt"/>
</dbReference>
<dbReference type="Pfam" id="PF01094">
    <property type="entry name" value="ANF_receptor"/>
    <property type="match status" value="1"/>
</dbReference>
<keyword evidence="2" id="KW-1003">Cell membrane</keyword>
<dbReference type="InterPro" id="IPR017978">
    <property type="entry name" value="GPCR_3_C"/>
</dbReference>
<keyword evidence="7 13" id="KW-0472">Membrane</keyword>
<evidence type="ECO:0000256" key="7">
    <source>
        <dbReference type="ARBA" id="ARBA00023136"/>
    </source>
</evidence>
<feature type="transmembrane region" description="Helical" evidence="13">
    <location>
        <begin position="610"/>
        <end position="633"/>
    </location>
</feature>
<evidence type="ECO:0000256" key="12">
    <source>
        <dbReference type="ARBA" id="ARBA00040705"/>
    </source>
</evidence>
<feature type="transmembrane region" description="Helical" evidence="13">
    <location>
        <begin position="688"/>
        <end position="706"/>
    </location>
</feature>
<dbReference type="InterPro" id="IPR038550">
    <property type="entry name" value="GPCR_3_9-Cys_sf"/>
</dbReference>
<evidence type="ECO:0000256" key="8">
    <source>
        <dbReference type="ARBA" id="ARBA00023170"/>
    </source>
</evidence>
<evidence type="ECO:0000313" key="16">
    <source>
        <dbReference type="EMBL" id="KAI1890496.1"/>
    </source>
</evidence>
<keyword evidence="10" id="KW-0807">Transducer</keyword>
<evidence type="ECO:0000256" key="4">
    <source>
        <dbReference type="ARBA" id="ARBA00022729"/>
    </source>
</evidence>
<dbReference type="InterPro" id="IPR028082">
    <property type="entry name" value="Peripla_BP_I"/>
</dbReference>
<keyword evidence="17" id="KW-1185">Reference proteome</keyword>
<keyword evidence="3 13" id="KW-0812">Transmembrane</keyword>
<feature type="transmembrane region" description="Helical" evidence="13">
    <location>
        <begin position="799"/>
        <end position="819"/>
    </location>
</feature>
<organism evidence="16 17">
    <name type="scientific">Albula goreensis</name>
    <dbReference type="NCBI Taxonomy" id="1534307"/>
    <lineage>
        <taxon>Eukaryota</taxon>
        <taxon>Metazoa</taxon>
        <taxon>Chordata</taxon>
        <taxon>Craniata</taxon>
        <taxon>Vertebrata</taxon>
        <taxon>Euteleostomi</taxon>
        <taxon>Actinopterygii</taxon>
        <taxon>Neopterygii</taxon>
        <taxon>Teleostei</taxon>
        <taxon>Albuliformes</taxon>
        <taxon>Albulidae</taxon>
        <taxon>Albula</taxon>
    </lineage>
</organism>
<dbReference type="Gene3D" id="2.10.50.30">
    <property type="entry name" value="GPCR, family 3, nine cysteines domain"/>
    <property type="match status" value="1"/>
</dbReference>
<dbReference type="InterPro" id="IPR011500">
    <property type="entry name" value="GPCR_3_9-Cys_dom"/>
</dbReference>
<protein>
    <recommendedName>
        <fullName evidence="12">Taste receptor type 1 member 3</fullName>
    </recommendedName>
</protein>
<sequence length="854" mass="95049">MVVPLRLLFLCWMFGRGCNGQTPQWFQDISTALFHSPGNFSIGGLFPINELTSNLSQREEPEDIHCDRTSEYGLGLSLVMKFAVDEINGNSKLLPGVRMGFQIFDTCRQSAVIVKPTMLFLTKDSSQEISVMCNYTEYSTRVMAVIGPLTSDMTSVIGKLLGFFLMPQISYGATSDKFSDKRLYPSFLRTVPSDHLQAKAIIQLLKKFSWTWVAIVASEDEYGKQGLRELSSLADQNSICVAYEALIPVYSDPKPAVEEILKRINETEVSVVVVFALFKPAKDFFTVVIDQNMTAVWIGSTSWALHNQVTTLPDIQNVGTMLVFSDMTQELDLLNEYAEELFSKLGKEKEVRMRQSEGPSNTTASPSLFNPCPMCSDLSSDNISIINNPLLQHTASSVYGAVYSVAHAMHRLLECNSTMCRKRADHSVYPWQLLEVLKNISFNVGKKKFQFDSKGNPSFGYQVITWNWKNNNVEFIRIGDFHKNLAINESLIKWHLPNSEVPKSTCSANCEPGEVRRVKGFHSCCFDCIKCREGTFQNNTEDIQCTDCPKGQWSTIRSTNCTSPTYYFLSWSCPESLVLLLAGVVLLICQGAVGMLFLRHRGTPLVRASGGPLSALTLLSLMGGCACIVLFLGKPNDGACYLQQPFNALFPTITLSTILALSLQVICVTEFPDQAPSHLAHLRGPGSWLLLMASCGVQAGFCGWFVQQGTSLSVHVATMEVKFVKKFLRCPVEPMLGLGLMQGLNCLMALVSFMCTFMAQKPAKQYNLARDITFSTLVYCVVWVVFIPIYTGLTDKDKSISQVIAILLSNVGLLASFFFPKCHLLLTNPDLNTPDYFHTFLEGTPPTSQEEQEQ</sequence>
<evidence type="ECO:0000256" key="11">
    <source>
        <dbReference type="ARBA" id="ARBA00038492"/>
    </source>
</evidence>
<dbReference type="InterPro" id="IPR000068">
    <property type="entry name" value="GPCR_3_Ca_sens_rcpt-rel"/>
</dbReference>
<keyword evidence="6" id="KW-0297">G-protein coupled receptor</keyword>
<evidence type="ECO:0000256" key="2">
    <source>
        <dbReference type="ARBA" id="ARBA00022475"/>
    </source>
</evidence>
<dbReference type="AlphaFoldDB" id="A0A8T3D2D8"/>
<dbReference type="Pfam" id="PF07562">
    <property type="entry name" value="NCD3G"/>
    <property type="match status" value="1"/>
</dbReference>
<feature type="transmembrane region" description="Helical" evidence="13">
    <location>
        <begin position="771"/>
        <end position="793"/>
    </location>
</feature>